<dbReference type="GO" id="GO:0008081">
    <property type="term" value="F:phosphoric diester hydrolase activity"/>
    <property type="evidence" value="ECO:0007669"/>
    <property type="project" value="InterPro"/>
</dbReference>
<dbReference type="PANTHER" id="PTHR46211:SF1">
    <property type="entry name" value="GLYCEROPHOSPHODIESTER PHOSPHODIESTERASE, CYTOPLASMIC"/>
    <property type="match status" value="1"/>
</dbReference>
<proteinExistence type="predicted"/>
<evidence type="ECO:0000259" key="1">
    <source>
        <dbReference type="PROSITE" id="PS51704"/>
    </source>
</evidence>
<reference evidence="2 3" key="2">
    <citation type="journal article" date="2000" name="Proc. Natl. Acad. Sci. U.S.A.">
        <title>Archaeal adaptation to higher temperatures revealed by genomic sequence of Thermoplasma volcanium.</title>
        <authorList>
            <person name="Kawashima T."/>
            <person name="Amano N."/>
            <person name="Koike H."/>
            <person name="Makino S."/>
            <person name="Higuchi S."/>
            <person name="Kawashima-Ohya Y."/>
            <person name="Watanabe K."/>
            <person name="Yamazaki M."/>
            <person name="Kanehori K."/>
            <person name="Kawamoto T."/>
            <person name="Nunoshiba T."/>
            <person name="Yamamoto Y."/>
            <person name="Aramaki H."/>
            <person name="Makino K."/>
            <person name="Suzuki M."/>
        </authorList>
    </citation>
    <scope>NUCLEOTIDE SEQUENCE [LARGE SCALE GENOMIC DNA]</scope>
    <source>
        <strain evidence="3">ATCC 51530 / DSM 4299 / JCM 9571 / NBRC 15438 / GSS1</strain>
    </source>
</reference>
<organism evidence="2 3">
    <name type="scientific">Thermoplasma volcanium (strain ATCC 51530 / DSM 4299 / JCM 9571 / NBRC 15438 / GSS1)</name>
    <dbReference type="NCBI Taxonomy" id="273116"/>
    <lineage>
        <taxon>Archaea</taxon>
        <taxon>Methanobacteriati</taxon>
        <taxon>Thermoplasmatota</taxon>
        <taxon>Thermoplasmata</taxon>
        <taxon>Thermoplasmatales</taxon>
        <taxon>Thermoplasmataceae</taxon>
        <taxon>Thermoplasma</taxon>
    </lineage>
</organism>
<dbReference type="OrthoDB" id="57134at2157"/>
<dbReference type="KEGG" id="tvo:TVG0876539"/>
<protein>
    <recommendedName>
        <fullName evidence="1">GP-PDE domain-containing protein</fullName>
    </recommendedName>
</protein>
<feature type="domain" description="GP-PDE" evidence="1">
    <location>
        <begin position="1"/>
        <end position="160"/>
    </location>
</feature>
<dbReference type="STRING" id="273116.gene:9381647"/>
<dbReference type="InterPro" id="IPR017946">
    <property type="entry name" value="PLC-like_Pdiesterase_TIM-brl"/>
</dbReference>
<dbReference type="GeneID" id="1441947"/>
<dbReference type="AlphaFoldDB" id="Q97AF5"/>
<dbReference type="Proteomes" id="UP000001017">
    <property type="component" value="Chromosome"/>
</dbReference>
<sequence>MKYSDISEVKLISGGPIPSLSEVLERYSSMNYFIEIKVEHFDNKAARLVDLVANNIYASRLIDRSIVISFSGEAIDYLTEHYPDIRSGLDFDDPGLLEDAQSKYGVLLPHYFLISQDFCRNLRKPVIPWTVDDVELANKLKKLGCKGIITNVGDRMLSAIK</sequence>
<dbReference type="PROSITE" id="PS51704">
    <property type="entry name" value="GP_PDE"/>
    <property type="match status" value="1"/>
</dbReference>
<dbReference type="GO" id="GO:0006629">
    <property type="term" value="P:lipid metabolic process"/>
    <property type="evidence" value="ECO:0007669"/>
    <property type="project" value="InterPro"/>
</dbReference>
<dbReference type="SUPFAM" id="SSF51695">
    <property type="entry name" value="PLC-like phosphodiesterases"/>
    <property type="match status" value="1"/>
</dbReference>
<name>Q97AF5_THEVO</name>
<evidence type="ECO:0000313" key="2">
    <source>
        <dbReference type="EMBL" id="BAB59997.1"/>
    </source>
</evidence>
<dbReference type="InterPro" id="IPR030395">
    <property type="entry name" value="GP_PDE_dom"/>
</dbReference>
<dbReference type="HOGENOM" id="CLU_1640066_0_0_2"/>
<dbReference type="eggNOG" id="arCOG00701">
    <property type="taxonomic scope" value="Archaea"/>
</dbReference>
<evidence type="ECO:0000313" key="3">
    <source>
        <dbReference type="Proteomes" id="UP000001017"/>
    </source>
</evidence>
<dbReference type="PANTHER" id="PTHR46211">
    <property type="entry name" value="GLYCEROPHOSPHORYL DIESTER PHOSPHODIESTERASE"/>
    <property type="match status" value="1"/>
</dbReference>
<reference evidence="2 3" key="1">
    <citation type="journal article" date="1999" name="Proc. Jpn. Acad.">
        <title>Determination of the complete genomic DNA sequence of Thermoplasma volvanium GSS1.</title>
        <authorList>
            <person name="Kawashima T."/>
            <person name="Yamamoto Y."/>
            <person name="Aramaki H."/>
            <person name="Nunoshiba T."/>
            <person name="Kawamoto T."/>
            <person name="Watanabe K."/>
            <person name="Yamazaki M."/>
            <person name="Kanehori K."/>
            <person name="Amano N."/>
            <person name="Ohya Y."/>
            <person name="Makino K."/>
            <person name="Suzuki M."/>
        </authorList>
    </citation>
    <scope>NUCLEOTIDE SEQUENCE [LARGE SCALE GENOMIC DNA]</scope>
    <source>
        <strain evidence="3">ATCC 51530 / DSM 4299 / JCM 9571 / NBRC 15438 / GSS1</strain>
    </source>
</reference>
<dbReference type="PaxDb" id="273116-14325072"/>
<keyword evidence="3" id="KW-1185">Reference proteome</keyword>
<dbReference type="EMBL" id="BA000011">
    <property type="protein sequence ID" value="BAB59997.1"/>
    <property type="molecule type" value="Genomic_DNA"/>
</dbReference>
<dbReference type="RefSeq" id="WP_048053994.1">
    <property type="nucleotide sequence ID" value="NC_002689.2"/>
</dbReference>
<dbReference type="CDD" id="cd08556">
    <property type="entry name" value="GDPD"/>
    <property type="match status" value="1"/>
</dbReference>
<gene>
    <name evidence="2" type="ORF">TVG0876539</name>
</gene>
<dbReference type="Gene3D" id="3.20.20.190">
    <property type="entry name" value="Phosphatidylinositol (PI) phosphodiesterase"/>
    <property type="match status" value="1"/>
</dbReference>
<accession>Q97AF5</accession>
<dbReference type="Pfam" id="PF03009">
    <property type="entry name" value="GDPD"/>
    <property type="match status" value="1"/>
</dbReference>